<organism evidence="2 3">
    <name type="scientific">Longispora fulva</name>
    <dbReference type="NCBI Taxonomy" id="619741"/>
    <lineage>
        <taxon>Bacteria</taxon>
        <taxon>Bacillati</taxon>
        <taxon>Actinomycetota</taxon>
        <taxon>Actinomycetes</taxon>
        <taxon>Micromonosporales</taxon>
        <taxon>Micromonosporaceae</taxon>
        <taxon>Longispora</taxon>
    </lineage>
</organism>
<protein>
    <recommendedName>
        <fullName evidence="1">DUF8175 domain-containing protein</fullName>
    </recommendedName>
</protein>
<dbReference type="Proteomes" id="UP000622552">
    <property type="component" value="Unassembled WGS sequence"/>
</dbReference>
<evidence type="ECO:0000313" key="3">
    <source>
        <dbReference type="Proteomes" id="UP000622552"/>
    </source>
</evidence>
<name>A0A8J7KJK3_9ACTN</name>
<dbReference type="EMBL" id="JADOUF010000001">
    <property type="protein sequence ID" value="MBG6140505.1"/>
    <property type="molecule type" value="Genomic_DNA"/>
</dbReference>
<dbReference type="Pfam" id="PF26526">
    <property type="entry name" value="DUF8175"/>
    <property type="match status" value="1"/>
</dbReference>
<accession>A0A8J7KJK3</accession>
<dbReference type="RefSeq" id="WP_197007042.1">
    <property type="nucleotide sequence ID" value="NZ_BONS01000005.1"/>
</dbReference>
<reference evidence="2" key="1">
    <citation type="submission" date="2020-11" db="EMBL/GenBank/DDBJ databases">
        <title>Sequencing the genomes of 1000 actinobacteria strains.</title>
        <authorList>
            <person name="Klenk H.-P."/>
        </authorList>
    </citation>
    <scope>NUCLEOTIDE SEQUENCE</scope>
    <source>
        <strain evidence="2">DSM 45356</strain>
    </source>
</reference>
<proteinExistence type="predicted"/>
<evidence type="ECO:0000313" key="2">
    <source>
        <dbReference type="EMBL" id="MBG6140505.1"/>
    </source>
</evidence>
<dbReference type="PROSITE" id="PS51257">
    <property type="entry name" value="PROKAR_LIPOPROTEIN"/>
    <property type="match status" value="1"/>
</dbReference>
<dbReference type="AlphaFoldDB" id="A0A8J7KJK3"/>
<gene>
    <name evidence="2" type="ORF">IW245_006699</name>
</gene>
<feature type="domain" description="DUF8175" evidence="1">
    <location>
        <begin position="32"/>
        <end position="223"/>
    </location>
</feature>
<evidence type="ECO:0000259" key="1">
    <source>
        <dbReference type="Pfam" id="PF26526"/>
    </source>
</evidence>
<comment type="caution">
    <text evidence="2">The sequence shown here is derived from an EMBL/GenBank/DDBJ whole genome shotgun (WGS) entry which is preliminary data.</text>
</comment>
<keyword evidence="3" id="KW-1185">Reference proteome</keyword>
<dbReference type="InterPro" id="IPR058488">
    <property type="entry name" value="DUF8175"/>
</dbReference>
<sequence>MNSASRKVLLFGGVAVLVLGCVGLALYAPNRTATPNGSPAPTGAATMSASPAPAVTAATVDLSDVRWTDMHGVALPVSAKSGPGNERDGRALGFAHTPTGALLAGVHIMARCVATAGPEIYRPTINDQVTGVDQAALLAATEQTTTTGAAAATLTGYRVETYTPETAYLRLLLTGPARAGTPALVDFRLQVQWINNDWRLVAPPNGLWETAAASVTSAAGYTTFPPRR</sequence>